<comment type="subcellular location">
    <subcellularLocation>
        <location evidence="1">Membrane</location>
    </subcellularLocation>
</comment>
<evidence type="ECO:0000313" key="8">
    <source>
        <dbReference type="EMBL" id="SSX35624.1"/>
    </source>
</evidence>
<evidence type="ECO:0000313" key="7">
    <source>
        <dbReference type="EMBL" id="SSX16304.1"/>
    </source>
</evidence>
<dbReference type="InterPro" id="IPR050307">
    <property type="entry name" value="Sterol_Desaturase_Related"/>
</dbReference>
<dbReference type="OMA" id="TDKVAKC"/>
<protein>
    <submittedName>
        <fullName evidence="7">CSON010488 protein</fullName>
    </submittedName>
</protein>
<dbReference type="EMBL" id="UFQT01004286">
    <property type="protein sequence ID" value="SSX35624.1"/>
    <property type="molecule type" value="Genomic_DNA"/>
</dbReference>
<dbReference type="Pfam" id="PF04116">
    <property type="entry name" value="FA_hydroxylase"/>
    <property type="match status" value="1"/>
</dbReference>
<feature type="transmembrane region" description="Helical" evidence="5">
    <location>
        <begin position="107"/>
        <end position="129"/>
    </location>
</feature>
<dbReference type="GO" id="GO:0016020">
    <property type="term" value="C:membrane"/>
    <property type="evidence" value="ECO:0007669"/>
    <property type="project" value="UniProtKB-SubCell"/>
</dbReference>
<keyword evidence="4 5" id="KW-0472">Membrane</keyword>
<dbReference type="GO" id="GO:0016491">
    <property type="term" value="F:oxidoreductase activity"/>
    <property type="evidence" value="ECO:0007669"/>
    <property type="project" value="InterPro"/>
</dbReference>
<reference evidence="8" key="2">
    <citation type="submission" date="2018-07" db="EMBL/GenBank/DDBJ databases">
        <authorList>
            <person name="Quirk P.G."/>
            <person name="Krulwich T.A."/>
        </authorList>
    </citation>
    <scope>NUCLEOTIDE SEQUENCE</scope>
</reference>
<accession>A0A336LFN8</accession>
<dbReference type="VEuPathDB" id="VectorBase:CSON010488"/>
<organism evidence="7">
    <name type="scientific">Culicoides sonorensis</name>
    <name type="common">Biting midge</name>
    <dbReference type="NCBI Taxonomy" id="179676"/>
    <lineage>
        <taxon>Eukaryota</taxon>
        <taxon>Metazoa</taxon>
        <taxon>Ecdysozoa</taxon>
        <taxon>Arthropoda</taxon>
        <taxon>Hexapoda</taxon>
        <taxon>Insecta</taxon>
        <taxon>Pterygota</taxon>
        <taxon>Neoptera</taxon>
        <taxon>Endopterygota</taxon>
        <taxon>Diptera</taxon>
        <taxon>Nematocera</taxon>
        <taxon>Chironomoidea</taxon>
        <taxon>Ceratopogonidae</taxon>
        <taxon>Ceratopogoninae</taxon>
        <taxon>Culicoides</taxon>
        <taxon>Monoculicoides</taxon>
    </lineage>
</organism>
<evidence type="ECO:0000256" key="5">
    <source>
        <dbReference type="SAM" id="Phobius"/>
    </source>
</evidence>
<feature type="transmembrane region" description="Helical" evidence="5">
    <location>
        <begin position="12"/>
        <end position="29"/>
    </location>
</feature>
<evidence type="ECO:0000256" key="1">
    <source>
        <dbReference type="ARBA" id="ARBA00004370"/>
    </source>
</evidence>
<dbReference type="GO" id="GO:0005506">
    <property type="term" value="F:iron ion binding"/>
    <property type="evidence" value="ECO:0007669"/>
    <property type="project" value="InterPro"/>
</dbReference>
<dbReference type="GO" id="GO:0008610">
    <property type="term" value="P:lipid biosynthetic process"/>
    <property type="evidence" value="ECO:0007669"/>
    <property type="project" value="InterPro"/>
</dbReference>
<gene>
    <name evidence="7" type="primary">CSON010488</name>
</gene>
<name>A0A336LFN8_CULSO</name>
<proteinExistence type="predicted"/>
<evidence type="ECO:0000256" key="3">
    <source>
        <dbReference type="ARBA" id="ARBA00022989"/>
    </source>
</evidence>
<evidence type="ECO:0000256" key="2">
    <source>
        <dbReference type="ARBA" id="ARBA00022692"/>
    </source>
</evidence>
<feature type="domain" description="Fatty acid hydroxylase" evidence="6">
    <location>
        <begin position="50"/>
        <end position="172"/>
    </location>
</feature>
<evidence type="ECO:0000259" key="6">
    <source>
        <dbReference type="Pfam" id="PF04116"/>
    </source>
</evidence>
<dbReference type="PANTHER" id="PTHR11863">
    <property type="entry name" value="STEROL DESATURASE"/>
    <property type="match status" value="1"/>
</dbReference>
<keyword evidence="2 5" id="KW-0812">Transmembrane</keyword>
<dbReference type="AlphaFoldDB" id="A0A336LFN8"/>
<keyword evidence="3 5" id="KW-1133">Transmembrane helix</keyword>
<sequence>MKKLIIQVCFNQFIVGIIFGTVTYPILLIRGSPELREIPTFSVFVTEFYSCWLIREVLFYYLHRLSHHRLLYKHIHKKHHRWTAPIALSAEFCTPWEHILTNIIPTILGPFVISSHYLTIFVWFVHVMLSTLQKHSGYDIPWYYDSIRHNYHHENFTTNYGLIGLMDWLHGTNGKFKKPVQLKLTH</sequence>
<evidence type="ECO:0000256" key="4">
    <source>
        <dbReference type="ARBA" id="ARBA00023136"/>
    </source>
</evidence>
<reference evidence="7" key="1">
    <citation type="submission" date="2018-04" db="EMBL/GenBank/DDBJ databases">
        <authorList>
            <person name="Go L.Y."/>
            <person name="Mitchell J.A."/>
        </authorList>
    </citation>
    <scope>NUCLEOTIDE SEQUENCE</scope>
    <source>
        <tissue evidence="7">Whole organism</tissue>
    </source>
</reference>
<dbReference type="EMBL" id="UFQS01004286">
    <property type="protein sequence ID" value="SSX16304.1"/>
    <property type="molecule type" value="Genomic_DNA"/>
</dbReference>
<dbReference type="InterPro" id="IPR006694">
    <property type="entry name" value="Fatty_acid_hydroxylase"/>
</dbReference>